<feature type="chain" id="PRO_5047540244" evidence="9">
    <location>
        <begin position="30"/>
        <end position="776"/>
    </location>
</feature>
<evidence type="ECO:0000256" key="5">
    <source>
        <dbReference type="ARBA" id="ARBA00022801"/>
    </source>
</evidence>
<reference evidence="14" key="1">
    <citation type="journal article" date="2019" name="Int. J. Syst. Evol. Microbiol.">
        <title>The Global Catalogue of Microorganisms (GCM) 10K type strain sequencing project: providing services to taxonomists for standard genome sequencing and annotation.</title>
        <authorList>
            <consortium name="The Broad Institute Genomics Platform"/>
            <consortium name="The Broad Institute Genome Sequencing Center for Infectious Disease"/>
            <person name="Wu L."/>
            <person name="Ma J."/>
        </authorList>
    </citation>
    <scope>NUCLEOTIDE SEQUENCE [LARGE SCALE GENOMIC DNA]</scope>
    <source>
        <strain evidence="14">CGMCC 4.1622</strain>
    </source>
</reference>
<keyword evidence="2" id="KW-0645">Protease</keyword>
<feature type="domain" description="FTP" evidence="12">
    <location>
        <begin position="75"/>
        <end position="116"/>
    </location>
</feature>
<dbReference type="Gene3D" id="3.10.450.40">
    <property type="match status" value="1"/>
</dbReference>
<dbReference type="Pfam" id="PF07504">
    <property type="entry name" value="FTP"/>
    <property type="match status" value="1"/>
</dbReference>
<dbReference type="PANTHER" id="PTHR33794">
    <property type="entry name" value="BACILLOLYSIN"/>
    <property type="match status" value="1"/>
</dbReference>
<dbReference type="Pfam" id="PF01447">
    <property type="entry name" value="Peptidase_M4"/>
    <property type="match status" value="1"/>
</dbReference>
<evidence type="ECO:0000256" key="8">
    <source>
        <dbReference type="SAM" id="MobiDB-lite"/>
    </source>
</evidence>
<gene>
    <name evidence="13" type="ORF">ACFPZF_38010</name>
</gene>
<dbReference type="InterPro" id="IPR011096">
    <property type="entry name" value="FTP_domain"/>
</dbReference>
<sequence length="776" mass="80939">MLRRFALTGVALAVTLGAAVLPAASAATADSPATGKAPAPTPFSRAVAAADKAVNSGFDALAKGPSEEYARGQVTPWVNGLYSVAYERTYRGLPVVGGDAVVLADGEGTVRAVNSATAARIDVSTEARIGAADAEQTSRGQLKSVDKAEAPRLVVYVANDQARLAWETVLTGLTETAPSHLHVFVDALSGKVITTQDDVRAGTGTSKWNGPNPLTIDTSKVNGKYTLIDPKRPGLACTDDAWGEFYKSTDSWGNGDPKSIETGCVDAMWAAQKQWDMLKNWLGRNGHDGNGRSWHLFVGMHQNNAFWNGSSVNIGFNPAGEWIASMDVVGHELGHGIDEYTPGSPLTNEPGLGEATGDIFGALTEAYANEPAPYDTPDYLVGDKSNILGTGPIRNMYDPAQLGDPNCYSSRIPTLEAHEAAGPMNHWFYLMAEGSAPGGGKPNSPTCDGSSVTGMGIQNAGKVFYGAMLLKTSGFTYKKYRTATLTSAKSLDATCGLFNKTKAAWDAISVPAQTGDPTCSGNPGQDFSMSFSSSTGSVDPGASTTATVSTATTTGSAQTVNLSATGTPAGVTVSFSPAKVTSGSSSRMTVATALTAPPGTYTITVKGDGVAGHTAQYKLTINGAGRCTGSQVVANDGFENGAAPWTGKTEVIAAHNGQKAHTGTRFAWLSGYGKTATDTISQSMTIPSGCTKATLKYWLHVDTEENSILAYDTFQVSVNGTSKTTLSNLDAAAGYTQRTLDLSPYIGQTVTLTFTGTEDYSRQTSFVLDDVTLTTS</sequence>
<proteinExistence type="inferred from homology"/>
<dbReference type="PANTHER" id="PTHR33794:SF1">
    <property type="entry name" value="BACILLOLYSIN"/>
    <property type="match status" value="1"/>
</dbReference>
<evidence type="ECO:0000256" key="7">
    <source>
        <dbReference type="ARBA" id="ARBA00023049"/>
    </source>
</evidence>
<evidence type="ECO:0000256" key="6">
    <source>
        <dbReference type="ARBA" id="ARBA00022833"/>
    </source>
</evidence>
<dbReference type="CDD" id="cd09597">
    <property type="entry name" value="M4_TLP"/>
    <property type="match status" value="1"/>
</dbReference>
<feature type="signal peptide" evidence="9">
    <location>
        <begin position="1"/>
        <end position="29"/>
    </location>
</feature>
<evidence type="ECO:0000256" key="3">
    <source>
        <dbReference type="ARBA" id="ARBA00022723"/>
    </source>
</evidence>
<feature type="region of interest" description="Disordered" evidence="8">
    <location>
        <begin position="531"/>
        <end position="550"/>
    </location>
</feature>
<dbReference type="RefSeq" id="WP_380232731.1">
    <property type="nucleotide sequence ID" value="NZ_BAAAUA010000065.1"/>
</dbReference>
<feature type="domain" description="Peptidase M4 C-terminal" evidence="11">
    <location>
        <begin position="351"/>
        <end position="510"/>
    </location>
</feature>
<name>A0ABW0VQP5_9ACTN</name>
<organism evidence="13 14">
    <name type="scientific">Kitasatospora cinereorecta</name>
    <dbReference type="NCBI Taxonomy" id="285560"/>
    <lineage>
        <taxon>Bacteria</taxon>
        <taxon>Bacillati</taxon>
        <taxon>Actinomycetota</taxon>
        <taxon>Actinomycetes</taxon>
        <taxon>Kitasatosporales</taxon>
        <taxon>Streptomycetaceae</taxon>
        <taxon>Kitasatospora</taxon>
    </lineage>
</organism>
<dbReference type="InterPro" id="IPR013856">
    <property type="entry name" value="Peptidase_M4_domain"/>
</dbReference>
<evidence type="ECO:0000313" key="13">
    <source>
        <dbReference type="EMBL" id="MFC5647124.1"/>
    </source>
</evidence>
<evidence type="ECO:0000256" key="2">
    <source>
        <dbReference type="ARBA" id="ARBA00022670"/>
    </source>
</evidence>
<comment type="similarity">
    <text evidence="1">Belongs to the peptidase M4 family.</text>
</comment>
<keyword evidence="7" id="KW-0482">Metalloprotease</keyword>
<feature type="domain" description="Peptidase M4" evidence="10">
    <location>
        <begin position="202"/>
        <end position="337"/>
    </location>
</feature>
<dbReference type="Gene3D" id="3.10.170.10">
    <property type="match status" value="1"/>
</dbReference>
<keyword evidence="4 9" id="KW-0732">Signal</keyword>
<keyword evidence="5" id="KW-0378">Hydrolase</keyword>
<accession>A0ABW0VQP5</accession>
<dbReference type="SUPFAM" id="SSF55486">
    <property type="entry name" value="Metalloproteases ('zincins'), catalytic domain"/>
    <property type="match status" value="1"/>
</dbReference>
<comment type="caution">
    <text evidence="13">The sequence shown here is derived from an EMBL/GenBank/DDBJ whole genome shotgun (WGS) entry which is preliminary data.</text>
</comment>
<dbReference type="InterPro" id="IPR023612">
    <property type="entry name" value="Peptidase_M4"/>
</dbReference>
<evidence type="ECO:0000259" key="10">
    <source>
        <dbReference type="Pfam" id="PF01447"/>
    </source>
</evidence>
<dbReference type="Gene3D" id="1.10.390.10">
    <property type="entry name" value="Neutral Protease Domain 2"/>
    <property type="match status" value="1"/>
</dbReference>
<dbReference type="InterPro" id="IPR027268">
    <property type="entry name" value="Peptidase_M4/M1_CTD_sf"/>
</dbReference>
<keyword evidence="6" id="KW-0862">Zinc</keyword>
<dbReference type="Gene3D" id="2.60.120.260">
    <property type="entry name" value="Galactose-binding domain-like"/>
    <property type="match status" value="1"/>
</dbReference>
<evidence type="ECO:0000313" key="14">
    <source>
        <dbReference type="Proteomes" id="UP001596066"/>
    </source>
</evidence>
<evidence type="ECO:0000256" key="1">
    <source>
        <dbReference type="ARBA" id="ARBA00009388"/>
    </source>
</evidence>
<dbReference type="Pfam" id="PF02868">
    <property type="entry name" value="Peptidase_M4_C"/>
    <property type="match status" value="1"/>
</dbReference>
<keyword evidence="14" id="KW-1185">Reference proteome</keyword>
<evidence type="ECO:0000256" key="4">
    <source>
        <dbReference type="ARBA" id="ARBA00022729"/>
    </source>
</evidence>
<dbReference type="Proteomes" id="UP001596066">
    <property type="component" value="Unassembled WGS sequence"/>
</dbReference>
<evidence type="ECO:0000259" key="12">
    <source>
        <dbReference type="Pfam" id="PF07504"/>
    </source>
</evidence>
<dbReference type="PRINTS" id="PR00730">
    <property type="entry name" value="THERMOLYSIN"/>
</dbReference>
<evidence type="ECO:0000259" key="11">
    <source>
        <dbReference type="Pfam" id="PF02868"/>
    </source>
</evidence>
<keyword evidence="3" id="KW-0479">Metal-binding</keyword>
<dbReference type="EMBL" id="JBHSOC010000133">
    <property type="protein sequence ID" value="MFC5647124.1"/>
    <property type="molecule type" value="Genomic_DNA"/>
</dbReference>
<dbReference type="InterPro" id="IPR001570">
    <property type="entry name" value="Peptidase_M4_C_domain"/>
</dbReference>
<evidence type="ECO:0000256" key="9">
    <source>
        <dbReference type="SAM" id="SignalP"/>
    </source>
</evidence>
<protein>
    <submittedName>
        <fullName evidence="13">M4 family metallopeptidase</fullName>
    </submittedName>
</protein>
<dbReference type="InterPro" id="IPR050728">
    <property type="entry name" value="Zinc_Metalloprotease_M4"/>
</dbReference>